<reference evidence="1 2" key="1">
    <citation type="journal article" date="2016" name="BMC Genomics">
        <title>Comparative genomics reveals Cyclospora cayetanensis possesses coccidia-like metabolism and invasion components but unique surface antigens.</title>
        <authorList>
            <person name="Liu S."/>
            <person name="Wang L."/>
            <person name="Zheng H."/>
            <person name="Xu Z."/>
            <person name="Roellig D.M."/>
            <person name="Li N."/>
            <person name="Frace M.A."/>
            <person name="Tang K."/>
            <person name="Arrowood M.J."/>
            <person name="Moss D.M."/>
            <person name="Zhang L."/>
            <person name="Feng Y."/>
            <person name="Xiao L."/>
        </authorList>
    </citation>
    <scope>NUCLEOTIDE SEQUENCE [LARGE SCALE GENOMIC DNA]</scope>
    <source>
        <strain evidence="1 2">CHN_HEN01</strain>
    </source>
</reference>
<protein>
    <submittedName>
        <fullName evidence="1">Uncharacterized protein</fullName>
    </submittedName>
</protein>
<comment type="caution">
    <text evidence="1">The sequence shown here is derived from an EMBL/GenBank/DDBJ whole genome shotgun (WGS) entry which is preliminary data.</text>
</comment>
<dbReference type="EMBL" id="JROU02000372">
    <property type="protein sequence ID" value="OEH79486.1"/>
    <property type="molecule type" value="Genomic_DNA"/>
</dbReference>
<dbReference type="VEuPathDB" id="ToxoDB:LOC34623150"/>
<dbReference type="InterPro" id="IPR049856">
    <property type="entry name" value="PfVFT1-like"/>
</dbReference>
<evidence type="ECO:0000313" key="1">
    <source>
        <dbReference type="EMBL" id="OEH79486.1"/>
    </source>
</evidence>
<dbReference type="Proteomes" id="UP000095192">
    <property type="component" value="Unassembled WGS sequence"/>
</dbReference>
<name>A0A1D3D7Q2_9EIME</name>
<sequence length="938" mass="103485">MGKSLPSSTVYRVASWQAPSGALTGGRWKCTCHRRWGKRGVLSALTFLVAFFCHDLLWIPQPAGRDPWSPQTSSWRLVAWGAEATSGYDGRFLGPQITADVLKQRTSVKTQDKQPIIDDELLEDEEPLEIWGDIDDRRMFFSRTSYPCAAALRQAFNAALRLLVDRGVRNKLLLKYMLPLSFAVELQGAIPAWPKLQDLHEQDLLRDVLEGRVLRVATVARGPSQAPKTSSFDESFLREIVDEIDMHYSGAEGPPEFNEKQPAMPIQIQYVVKASTAVALQALDAGQAHMTDINMVLSHNPFNGVTVSSRYSRSDQVMTQSTIVIVKSETNIASLWALRESILFSFDQESRTVVVDGAWNHQSLARVLPPFTIYEVLSDGVPGSHLVDVLIDEEAIAATAQRPLLWLHQGLRQFAAGATYATGALFLMDRHSSRCSSTASTKRAAAAASTLSSSRLAEDPALSSVRKELTKKSSSLNSYQKFSMGRENRMWGRVQGSDTPVGFTEHEDSYPATPGPWSSEPAARFNEMELFESLRMDAREPLASGRRYLSTRALQDAYNAALVLLMRKAVLENIIEELQEINVVPFFDCGGTLPGSVARNFPLLQRISPDDALMDILQTGVVLVGMPMDNKTSASSPEVLYAQRAMVEVVATIGNEYHVTLETRFIRFPSAERVLRALHKGLIHFADARVLFEYISPWARLEYRVRPTCALGASRLWMVTQNKDGLASLEELHQTFETSSDPSECCVAVVDPQLQNTVAGVLPEGVTVIVMSVEEAAEALLAHTVTAVFGMATQQRRLMRSLLNIDRRTEKDERGSEKLPEDAPPDSNTKGDSPLPTPQSEGPIVSSADGGSTPVDYLEPIFVNGWPKDERAVLSSEVPTPQSHTEDIFQELMKAEGLPLDTAEGSQQTAASWIEVDTGITAVMHSFLSASLRPPRQA</sequence>
<dbReference type="VEuPathDB" id="ToxoDB:cyc_07124"/>
<organism evidence="1 2">
    <name type="scientific">Cyclospora cayetanensis</name>
    <dbReference type="NCBI Taxonomy" id="88456"/>
    <lineage>
        <taxon>Eukaryota</taxon>
        <taxon>Sar</taxon>
        <taxon>Alveolata</taxon>
        <taxon>Apicomplexa</taxon>
        <taxon>Conoidasida</taxon>
        <taxon>Coccidia</taxon>
        <taxon>Eucoccidiorida</taxon>
        <taxon>Eimeriorina</taxon>
        <taxon>Eimeriidae</taxon>
        <taxon>Cyclospora</taxon>
    </lineage>
</organism>
<keyword evidence="2" id="KW-1185">Reference proteome</keyword>
<dbReference type="AlphaFoldDB" id="A0A1D3D7Q2"/>
<dbReference type="OrthoDB" id="345384at2759"/>
<proteinExistence type="predicted"/>
<dbReference type="CDD" id="cd22854">
    <property type="entry name" value="PfVFT1-like"/>
    <property type="match status" value="1"/>
</dbReference>
<dbReference type="GeneID" id="34623150"/>
<accession>A0A1D3D7Q2</accession>
<gene>
    <name evidence="1" type="ORF">cyc_07124</name>
</gene>
<evidence type="ECO:0000313" key="2">
    <source>
        <dbReference type="Proteomes" id="UP000095192"/>
    </source>
</evidence>